<protein>
    <recommendedName>
        <fullName evidence="2">Enoyl reductase (ER) domain-containing protein</fullName>
    </recommendedName>
</protein>
<evidence type="ECO:0000259" key="2">
    <source>
        <dbReference type="SMART" id="SM00829"/>
    </source>
</evidence>
<dbReference type="EMBL" id="BDGX01000033">
    <property type="protein sequence ID" value="GAV52148.1"/>
    <property type="molecule type" value="Genomic_DNA"/>
</dbReference>
<reference evidence="3 4" key="1">
    <citation type="submission" date="2016-08" db="EMBL/GenBank/DDBJ databases">
        <title>Draft genome sequence of allopolyploid Zygosaccharomyces rouxii.</title>
        <authorList>
            <person name="Watanabe J."/>
            <person name="Uehara K."/>
            <person name="Mogi Y."/>
            <person name="Tsukioka Y."/>
        </authorList>
    </citation>
    <scope>NUCLEOTIDE SEQUENCE [LARGE SCALE GENOMIC DNA]</scope>
    <source>
        <strain evidence="3 4">NBRC 110957</strain>
    </source>
</reference>
<feature type="region of interest" description="Disordered" evidence="1">
    <location>
        <begin position="1"/>
        <end position="40"/>
    </location>
</feature>
<dbReference type="InterPro" id="IPR036291">
    <property type="entry name" value="NAD(P)-bd_dom_sf"/>
</dbReference>
<dbReference type="PANTHER" id="PTHR43482:SF1">
    <property type="entry name" value="PROTEIN AST1-RELATED"/>
    <property type="match status" value="1"/>
</dbReference>
<dbReference type="PANTHER" id="PTHR43482">
    <property type="entry name" value="PROTEIN AST1-RELATED"/>
    <property type="match status" value="1"/>
</dbReference>
<dbReference type="Pfam" id="PF08240">
    <property type="entry name" value="ADH_N"/>
    <property type="match status" value="1"/>
</dbReference>
<dbReference type="Pfam" id="PF13602">
    <property type="entry name" value="ADH_zinc_N_2"/>
    <property type="match status" value="1"/>
</dbReference>
<dbReference type="Gene3D" id="3.40.50.720">
    <property type="entry name" value="NAD(P)-binding Rossmann-like Domain"/>
    <property type="match status" value="2"/>
</dbReference>
<dbReference type="InterPro" id="IPR052585">
    <property type="entry name" value="Lipid_raft_assoc_Zn_ADH"/>
</dbReference>
<dbReference type="InterPro" id="IPR020843">
    <property type="entry name" value="ER"/>
</dbReference>
<dbReference type="AlphaFoldDB" id="A0A1Q3A8Z0"/>
<gene>
    <name evidence="3" type="ORF">ZYGR_0AG01390</name>
</gene>
<dbReference type="InterPro" id="IPR011032">
    <property type="entry name" value="GroES-like_sf"/>
</dbReference>
<comment type="caution">
    <text evidence="3">The sequence shown here is derived from an EMBL/GenBank/DDBJ whole genome shotgun (WGS) entry which is preliminary data.</text>
</comment>
<dbReference type="CDD" id="cd08247">
    <property type="entry name" value="AST1_like"/>
    <property type="match status" value="1"/>
</dbReference>
<feature type="compositionally biased region" description="Basic and acidic residues" evidence="1">
    <location>
        <begin position="21"/>
        <end position="40"/>
    </location>
</feature>
<dbReference type="Proteomes" id="UP000187013">
    <property type="component" value="Unassembled WGS sequence"/>
</dbReference>
<dbReference type="SMART" id="SM00829">
    <property type="entry name" value="PKS_ER"/>
    <property type="match status" value="1"/>
</dbReference>
<evidence type="ECO:0000313" key="3">
    <source>
        <dbReference type="EMBL" id="GAV52148.1"/>
    </source>
</evidence>
<evidence type="ECO:0000256" key="1">
    <source>
        <dbReference type="SAM" id="MobiDB-lite"/>
    </source>
</evidence>
<proteinExistence type="predicted"/>
<evidence type="ECO:0000313" key="4">
    <source>
        <dbReference type="Proteomes" id="UP000187013"/>
    </source>
</evidence>
<dbReference type="Gene3D" id="3.90.180.10">
    <property type="entry name" value="Medium-chain alcohol dehydrogenases, catalytic domain"/>
    <property type="match status" value="2"/>
</dbReference>
<accession>A0A1Q3A8Z0</accession>
<dbReference type="OrthoDB" id="201656at2759"/>
<name>A0A1Q3A8Z0_ZYGRO</name>
<dbReference type="SUPFAM" id="SSF51735">
    <property type="entry name" value="NAD(P)-binding Rossmann-fold domains"/>
    <property type="match status" value="1"/>
</dbReference>
<feature type="domain" description="Enoyl reductase (ER)" evidence="2">
    <location>
        <begin position="82"/>
        <end position="437"/>
    </location>
</feature>
<dbReference type="FunFam" id="3.90.180.10:FF:000038">
    <property type="entry name" value="Ast1p"/>
    <property type="match status" value="1"/>
</dbReference>
<dbReference type="GO" id="GO:0016491">
    <property type="term" value="F:oxidoreductase activity"/>
    <property type="evidence" value="ECO:0007669"/>
    <property type="project" value="InterPro"/>
</dbReference>
<sequence>METTKMSASKAMAQALAQTDPKLEERDNGTKIEEPEAAPKEIKTNEVKLKRVARPIRHVRHVPLKSLIFYSKRGPVEFSYDGKIKLPIPKNKLVVEVSYAGLNPVDMKIKNGYQTGIYGAAGLGREFSGVITHVGENVQSEWNEGDEVYGILFHPHQAVGTLQTSILVDPRTDPIMLKPLSLSMKEASGALYTLGTAYNILDKLQRKGSLKQDSNICIIGGTTSVGMAAIQLLKKYYNLYPLITVVTRGNGCSVLRKKFPTIAKELVFINYLTCRGKISGPLKQMIEAGKTTNYDEESNEEYTVEYNQGKYDIILDFVGGYDVLAHSNSLIHSGGNYVTTVGDYVANYKEDVYNSADNPSANMRKAFGSMFWLYNYTHFQFDPSASTSKKNNWMGKCNELLESKTIKVVVDKTYDWKKYEEALSYMLTQRAQGKIILKVEKF</sequence>
<dbReference type="InterPro" id="IPR013154">
    <property type="entry name" value="ADH-like_N"/>
</dbReference>
<organism evidence="3 4">
    <name type="scientific">Zygosaccharomyces rouxii</name>
    <dbReference type="NCBI Taxonomy" id="4956"/>
    <lineage>
        <taxon>Eukaryota</taxon>
        <taxon>Fungi</taxon>
        <taxon>Dikarya</taxon>
        <taxon>Ascomycota</taxon>
        <taxon>Saccharomycotina</taxon>
        <taxon>Saccharomycetes</taxon>
        <taxon>Saccharomycetales</taxon>
        <taxon>Saccharomycetaceae</taxon>
        <taxon>Zygosaccharomyces</taxon>
    </lineage>
</organism>
<dbReference type="SUPFAM" id="SSF50129">
    <property type="entry name" value="GroES-like"/>
    <property type="match status" value="1"/>
</dbReference>